<organism evidence="4 5">
    <name type="scientific">Actinokineospora fastidiosa</name>
    <dbReference type="NCBI Taxonomy" id="1816"/>
    <lineage>
        <taxon>Bacteria</taxon>
        <taxon>Bacillati</taxon>
        <taxon>Actinomycetota</taxon>
        <taxon>Actinomycetes</taxon>
        <taxon>Pseudonocardiales</taxon>
        <taxon>Pseudonocardiaceae</taxon>
        <taxon>Actinokineospora</taxon>
    </lineage>
</organism>
<dbReference type="PROSITE" id="PS51257">
    <property type="entry name" value="PROKAR_LIPOPROTEIN"/>
    <property type="match status" value="1"/>
</dbReference>
<protein>
    <submittedName>
        <fullName evidence="4">Selenate ABC transporter substrate-binding protein</fullName>
    </submittedName>
</protein>
<dbReference type="GO" id="GO:0043190">
    <property type="term" value="C:ATP-binding cassette (ABC) transporter complex"/>
    <property type="evidence" value="ECO:0007669"/>
    <property type="project" value="InterPro"/>
</dbReference>
<dbReference type="SUPFAM" id="SSF53850">
    <property type="entry name" value="Periplasmic binding protein-like II"/>
    <property type="match status" value="1"/>
</dbReference>
<dbReference type="NCBIfam" id="TIGR01098">
    <property type="entry name" value="3A0109s03R"/>
    <property type="match status" value="1"/>
</dbReference>
<sequence length="300" mass="31607">MRKLVHSAVLLMVIATACGTTDDPGAVNSRGLPETLRVGIIPNMAPDKQSARYDPLREYLSTKLDTAVELFVATDYAGVVAALAAEKVDIAYLGGLTYVQAKAQVDVRPLVTEVDKETGAKEYLSGIVVRDDSPYRSVADVVAGKGTFAFGDVSSTSGSLYPRMMLNAAGASCSASAIDKCPPLSEVAFTGGHDATAQAVVNGSADAGGIELRILHRLENDGKLPKGRLRVVGTERVMGYPWVMRSALGEQAATAITAAFLEMNQPGLLDLLQTTGYQQVTDADYASVEKHAVELGLLTA</sequence>
<dbReference type="EMBL" id="BMRB01000002">
    <property type="protein sequence ID" value="GGS28930.1"/>
    <property type="molecule type" value="Genomic_DNA"/>
</dbReference>
<accession>A0A918GER1</accession>
<keyword evidence="5" id="KW-1185">Reference proteome</keyword>
<dbReference type="GO" id="GO:0055085">
    <property type="term" value="P:transmembrane transport"/>
    <property type="evidence" value="ECO:0007669"/>
    <property type="project" value="InterPro"/>
</dbReference>
<dbReference type="InterPro" id="IPR005770">
    <property type="entry name" value="PhnD"/>
</dbReference>
<evidence type="ECO:0000313" key="4">
    <source>
        <dbReference type="EMBL" id="GGS28930.1"/>
    </source>
</evidence>
<evidence type="ECO:0000256" key="3">
    <source>
        <dbReference type="SAM" id="SignalP"/>
    </source>
</evidence>
<dbReference type="AlphaFoldDB" id="A0A918GER1"/>
<proteinExistence type="inferred from homology"/>
<dbReference type="Pfam" id="PF12974">
    <property type="entry name" value="Phosphonate-bd"/>
    <property type="match status" value="1"/>
</dbReference>
<dbReference type="PANTHER" id="PTHR35841">
    <property type="entry name" value="PHOSPHONATES-BINDING PERIPLASMIC PROTEIN"/>
    <property type="match status" value="1"/>
</dbReference>
<keyword evidence="2 3" id="KW-0732">Signal</keyword>
<feature type="signal peptide" evidence="3">
    <location>
        <begin position="1"/>
        <end position="17"/>
    </location>
</feature>
<evidence type="ECO:0000313" key="5">
    <source>
        <dbReference type="Proteomes" id="UP000660680"/>
    </source>
</evidence>
<gene>
    <name evidence="4" type="ORF">GCM10010171_22620</name>
</gene>
<reference evidence="4" key="1">
    <citation type="journal article" date="2014" name="Int. J. Syst. Evol. Microbiol.">
        <title>Complete genome sequence of Corynebacterium casei LMG S-19264T (=DSM 44701T), isolated from a smear-ripened cheese.</title>
        <authorList>
            <consortium name="US DOE Joint Genome Institute (JGI-PGF)"/>
            <person name="Walter F."/>
            <person name="Albersmeier A."/>
            <person name="Kalinowski J."/>
            <person name="Ruckert C."/>
        </authorList>
    </citation>
    <scope>NUCLEOTIDE SEQUENCE</scope>
    <source>
        <strain evidence="4">JCM 3276</strain>
    </source>
</reference>
<evidence type="ECO:0000256" key="1">
    <source>
        <dbReference type="ARBA" id="ARBA00007162"/>
    </source>
</evidence>
<reference evidence="4" key="2">
    <citation type="submission" date="2020-09" db="EMBL/GenBank/DDBJ databases">
        <authorList>
            <person name="Sun Q."/>
            <person name="Ohkuma M."/>
        </authorList>
    </citation>
    <scope>NUCLEOTIDE SEQUENCE</scope>
    <source>
        <strain evidence="4">JCM 3276</strain>
    </source>
</reference>
<comment type="caution">
    <text evidence="4">The sequence shown here is derived from an EMBL/GenBank/DDBJ whole genome shotgun (WGS) entry which is preliminary data.</text>
</comment>
<name>A0A918GER1_9PSEU</name>
<evidence type="ECO:0000256" key="2">
    <source>
        <dbReference type="ARBA" id="ARBA00022729"/>
    </source>
</evidence>
<dbReference type="Proteomes" id="UP000660680">
    <property type="component" value="Unassembled WGS sequence"/>
</dbReference>
<feature type="chain" id="PRO_5037964553" evidence="3">
    <location>
        <begin position="18"/>
        <end position="300"/>
    </location>
</feature>
<dbReference type="RefSeq" id="WP_189210377.1">
    <property type="nucleotide sequence ID" value="NZ_BMRB01000002.1"/>
</dbReference>
<dbReference type="Gene3D" id="3.40.190.10">
    <property type="entry name" value="Periplasmic binding protein-like II"/>
    <property type="match status" value="2"/>
</dbReference>
<comment type="similarity">
    <text evidence="1">Belongs to the phosphate/phosphite/phosphonate binding protein family.</text>
</comment>
<dbReference type="PANTHER" id="PTHR35841:SF1">
    <property type="entry name" value="PHOSPHONATES-BINDING PERIPLASMIC PROTEIN"/>
    <property type="match status" value="1"/>
</dbReference>